<evidence type="ECO:0000256" key="1">
    <source>
        <dbReference type="SAM" id="MobiDB-lite"/>
    </source>
</evidence>
<evidence type="ECO:0000313" key="2">
    <source>
        <dbReference type="EMBL" id="KAJ7752522.1"/>
    </source>
</evidence>
<protein>
    <submittedName>
        <fullName evidence="2">Uncharacterized protein</fullName>
    </submittedName>
</protein>
<dbReference type="AlphaFoldDB" id="A0AAD7NAG4"/>
<organism evidence="2 3">
    <name type="scientific">Mycena maculata</name>
    <dbReference type="NCBI Taxonomy" id="230809"/>
    <lineage>
        <taxon>Eukaryota</taxon>
        <taxon>Fungi</taxon>
        <taxon>Dikarya</taxon>
        <taxon>Basidiomycota</taxon>
        <taxon>Agaricomycotina</taxon>
        <taxon>Agaricomycetes</taxon>
        <taxon>Agaricomycetidae</taxon>
        <taxon>Agaricales</taxon>
        <taxon>Marasmiineae</taxon>
        <taxon>Mycenaceae</taxon>
        <taxon>Mycena</taxon>
    </lineage>
</organism>
<comment type="caution">
    <text evidence="2">The sequence shown here is derived from an EMBL/GenBank/DDBJ whole genome shotgun (WGS) entry which is preliminary data.</text>
</comment>
<feature type="region of interest" description="Disordered" evidence="1">
    <location>
        <begin position="84"/>
        <end position="107"/>
    </location>
</feature>
<gene>
    <name evidence="2" type="ORF">DFH07DRAFT_774455</name>
</gene>
<keyword evidence="3" id="KW-1185">Reference proteome</keyword>
<dbReference type="Proteomes" id="UP001215280">
    <property type="component" value="Unassembled WGS sequence"/>
</dbReference>
<name>A0AAD7NAG4_9AGAR</name>
<feature type="region of interest" description="Disordered" evidence="1">
    <location>
        <begin position="30"/>
        <end position="71"/>
    </location>
</feature>
<proteinExistence type="predicted"/>
<sequence length="333" mass="37321">MGMHQPDSHRIFDPQRGRMVDKNLYYSGGGSAPMPYTPRIDPYASQKGNQSSQSHLERLPSAGSSIGTTTWEEFEAEERRFAEWTREQRDARHDSQPRYSYGQGPSAQAYHPTITHSNDGQALSQNYGAAHMNPVAVPQGYYQPPAIQYWRSSSGEIWGNAGAGWYRVQGHHLHPFSTQSCLYSHSTGNPAIPRVDLDNRLRPKMPVGKCWARRGRFPASGSPGNDRFFCLSAKESDRNLTPRKVRRLFRGQSHRGVRATELVDATAEWKAKALAMLRGVVLVKGKQKAKQSIPTFIPNPESRRPWVKIAACHEVLAAIIPKSDRVATVLSQF</sequence>
<feature type="compositionally biased region" description="Basic and acidic residues" evidence="1">
    <location>
        <begin position="84"/>
        <end position="96"/>
    </location>
</feature>
<reference evidence="2" key="1">
    <citation type="submission" date="2023-03" db="EMBL/GenBank/DDBJ databases">
        <title>Massive genome expansion in bonnet fungi (Mycena s.s.) driven by repeated elements and novel gene families across ecological guilds.</title>
        <authorList>
            <consortium name="Lawrence Berkeley National Laboratory"/>
            <person name="Harder C.B."/>
            <person name="Miyauchi S."/>
            <person name="Viragh M."/>
            <person name="Kuo A."/>
            <person name="Thoen E."/>
            <person name="Andreopoulos B."/>
            <person name="Lu D."/>
            <person name="Skrede I."/>
            <person name="Drula E."/>
            <person name="Henrissat B."/>
            <person name="Morin E."/>
            <person name="Kohler A."/>
            <person name="Barry K."/>
            <person name="LaButti K."/>
            <person name="Morin E."/>
            <person name="Salamov A."/>
            <person name="Lipzen A."/>
            <person name="Mereny Z."/>
            <person name="Hegedus B."/>
            <person name="Baldrian P."/>
            <person name="Stursova M."/>
            <person name="Weitz H."/>
            <person name="Taylor A."/>
            <person name="Grigoriev I.V."/>
            <person name="Nagy L.G."/>
            <person name="Martin F."/>
            <person name="Kauserud H."/>
        </authorList>
    </citation>
    <scope>NUCLEOTIDE SEQUENCE</scope>
    <source>
        <strain evidence="2">CBHHK188m</strain>
    </source>
</reference>
<evidence type="ECO:0000313" key="3">
    <source>
        <dbReference type="Proteomes" id="UP001215280"/>
    </source>
</evidence>
<accession>A0AAD7NAG4</accession>
<dbReference type="EMBL" id="JARJLG010000074">
    <property type="protein sequence ID" value="KAJ7752522.1"/>
    <property type="molecule type" value="Genomic_DNA"/>
</dbReference>